<feature type="region of interest" description="Disordered" evidence="1">
    <location>
        <begin position="367"/>
        <end position="436"/>
    </location>
</feature>
<evidence type="ECO:0000256" key="3">
    <source>
        <dbReference type="SAM" id="SignalP"/>
    </source>
</evidence>
<dbReference type="RefSeq" id="WP_189829068.1">
    <property type="nucleotide sequence ID" value="NZ_BMVX01000028.1"/>
</dbReference>
<dbReference type="AlphaFoldDB" id="A0A918VDQ9"/>
<keyword evidence="3" id="KW-0732">Signal</keyword>
<accession>A0A918VDQ9</accession>
<comment type="caution">
    <text evidence="4">The sequence shown here is derived from an EMBL/GenBank/DDBJ whole genome shotgun (WGS) entry which is preliminary data.</text>
</comment>
<reference evidence="4" key="1">
    <citation type="journal article" date="2014" name="Int. J. Syst. Evol. Microbiol.">
        <title>Complete genome sequence of Corynebacterium casei LMG S-19264T (=DSM 44701T), isolated from a smear-ripened cheese.</title>
        <authorList>
            <consortium name="US DOE Joint Genome Institute (JGI-PGF)"/>
            <person name="Walter F."/>
            <person name="Albersmeier A."/>
            <person name="Kalinowski J."/>
            <person name="Ruckert C."/>
        </authorList>
    </citation>
    <scope>NUCLEOTIDE SEQUENCE</scope>
    <source>
        <strain evidence="4">JCM 4834</strain>
    </source>
</reference>
<feature type="signal peptide" evidence="3">
    <location>
        <begin position="1"/>
        <end position="25"/>
    </location>
</feature>
<feature type="transmembrane region" description="Helical" evidence="2">
    <location>
        <begin position="138"/>
        <end position="159"/>
    </location>
</feature>
<protein>
    <recommendedName>
        <fullName evidence="6">TrbL/VirB6 plasmid conjugal transfer protein</fullName>
    </recommendedName>
</protein>
<keyword evidence="2" id="KW-0472">Membrane</keyword>
<evidence type="ECO:0008006" key="6">
    <source>
        <dbReference type="Google" id="ProtNLM"/>
    </source>
</evidence>
<evidence type="ECO:0000313" key="5">
    <source>
        <dbReference type="Proteomes" id="UP000634660"/>
    </source>
</evidence>
<reference evidence="4" key="2">
    <citation type="submission" date="2020-09" db="EMBL/GenBank/DDBJ databases">
        <authorList>
            <person name="Sun Q."/>
            <person name="Ohkuma M."/>
        </authorList>
    </citation>
    <scope>NUCLEOTIDE SEQUENCE</scope>
    <source>
        <strain evidence="4">JCM 4834</strain>
    </source>
</reference>
<gene>
    <name evidence="4" type="ORF">GCM10010371_57450</name>
</gene>
<feature type="chain" id="PRO_5036712038" description="TrbL/VirB6 plasmid conjugal transfer protein" evidence="3">
    <location>
        <begin position="26"/>
        <end position="487"/>
    </location>
</feature>
<feature type="compositionally biased region" description="Gly residues" evidence="1">
    <location>
        <begin position="376"/>
        <end position="386"/>
    </location>
</feature>
<evidence type="ECO:0000313" key="4">
    <source>
        <dbReference type="EMBL" id="GGZ90029.1"/>
    </source>
</evidence>
<dbReference type="Proteomes" id="UP000634660">
    <property type="component" value="Unassembled WGS sequence"/>
</dbReference>
<evidence type="ECO:0000256" key="1">
    <source>
        <dbReference type="SAM" id="MobiDB-lite"/>
    </source>
</evidence>
<evidence type="ECO:0000256" key="2">
    <source>
        <dbReference type="SAM" id="Phobius"/>
    </source>
</evidence>
<organism evidence="4 5">
    <name type="scientific">Streptomyces subrutilus</name>
    <dbReference type="NCBI Taxonomy" id="36818"/>
    <lineage>
        <taxon>Bacteria</taxon>
        <taxon>Bacillati</taxon>
        <taxon>Actinomycetota</taxon>
        <taxon>Actinomycetes</taxon>
        <taxon>Kitasatosporales</taxon>
        <taxon>Streptomycetaceae</taxon>
        <taxon>Streptomyces</taxon>
    </lineage>
</organism>
<keyword evidence="2" id="KW-1133">Transmembrane helix</keyword>
<name>A0A918VDQ9_9ACTN</name>
<dbReference type="EMBL" id="BMVX01000028">
    <property type="protein sequence ID" value="GGZ90029.1"/>
    <property type="molecule type" value="Genomic_DNA"/>
</dbReference>
<sequence length="487" mass="49046">MKRIAAILLAAVAVLALVLVPQAAADDPKPKKDGAVSQGVEVGCQAVTGSSSLGAAARLIGTVVAGRDACDAVGDKVEEKAEEYWQSVWDSVIGDVIRSAVDVVKWLLRSVFTLALLGPSLKLEDTGLFEEDAKFSGMLVWLGWVIAAFGTMWSIGKAALSGKAQDWGRVLIGYAQNALLSGVGLTVVVLLLKLSDALTTGLVNATFEDKTFDRLIEVMVPAAVLNPVLMIGIVQVLLLVGIVQLVLIFLRESAIPIQCLLLPIAGAGLMGGESTRGWTPKLVTSICTVIAYKPIVAMIICTGFAEVGRSHTLVEWLRGVATLCLAVIAPGPLTKLFAPLGAEIGAGLNGSGALGAAANMAGSYLNKGGGDDPDPSGGGGGAGGGTDAVSQSQYVEKSMGPQKQGDPGEAGQDALAQSSRTAQVPAQGGPEGAVGGVGGTEAAAGLAATSTAAAATGGATLALQVLDGVNDAVHGAASTMGDGDRTG</sequence>
<proteinExistence type="predicted"/>
<feature type="transmembrane region" description="Helical" evidence="2">
    <location>
        <begin position="228"/>
        <end position="250"/>
    </location>
</feature>
<keyword evidence="2" id="KW-0812">Transmembrane</keyword>
<feature type="transmembrane region" description="Helical" evidence="2">
    <location>
        <begin position="171"/>
        <end position="192"/>
    </location>
</feature>